<dbReference type="Proteomes" id="UP001157502">
    <property type="component" value="Chromosome 10"/>
</dbReference>
<dbReference type="EMBL" id="CM055737">
    <property type="protein sequence ID" value="KAJ8006397.1"/>
    <property type="molecule type" value="Genomic_DNA"/>
</dbReference>
<sequence>MTDPTERGSPGIGGHHHRRDKRPFLICCSFPILIDGLQCRFSCCAPESLKSTPLDLDPPLLPGCPLIVPRSRRVSSSSPHCRIWTVVQGSTATQSPSLFWEEDVPLP</sequence>
<protein>
    <submittedName>
        <fullName evidence="1">Uncharacterized protein</fullName>
    </submittedName>
</protein>
<accession>A0ACC2GS56</accession>
<comment type="caution">
    <text evidence="1">The sequence shown here is derived from an EMBL/GenBank/DDBJ whole genome shotgun (WGS) entry which is preliminary data.</text>
</comment>
<organism evidence="1 2">
    <name type="scientific">Dallia pectoralis</name>
    <name type="common">Alaska blackfish</name>
    <dbReference type="NCBI Taxonomy" id="75939"/>
    <lineage>
        <taxon>Eukaryota</taxon>
        <taxon>Metazoa</taxon>
        <taxon>Chordata</taxon>
        <taxon>Craniata</taxon>
        <taxon>Vertebrata</taxon>
        <taxon>Euteleostomi</taxon>
        <taxon>Actinopterygii</taxon>
        <taxon>Neopterygii</taxon>
        <taxon>Teleostei</taxon>
        <taxon>Protacanthopterygii</taxon>
        <taxon>Esociformes</taxon>
        <taxon>Umbridae</taxon>
        <taxon>Dallia</taxon>
    </lineage>
</organism>
<name>A0ACC2GS56_DALPE</name>
<evidence type="ECO:0000313" key="2">
    <source>
        <dbReference type="Proteomes" id="UP001157502"/>
    </source>
</evidence>
<evidence type="ECO:0000313" key="1">
    <source>
        <dbReference type="EMBL" id="KAJ8006397.1"/>
    </source>
</evidence>
<reference evidence="1" key="1">
    <citation type="submission" date="2021-05" db="EMBL/GenBank/DDBJ databases">
        <authorList>
            <person name="Pan Q."/>
            <person name="Jouanno E."/>
            <person name="Zahm M."/>
            <person name="Klopp C."/>
            <person name="Cabau C."/>
            <person name="Louis A."/>
            <person name="Berthelot C."/>
            <person name="Parey E."/>
            <person name="Roest Crollius H."/>
            <person name="Montfort J."/>
            <person name="Robinson-Rechavi M."/>
            <person name="Bouchez O."/>
            <person name="Lampietro C."/>
            <person name="Lopez Roques C."/>
            <person name="Donnadieu C."/>
            <person name="Postlethwait J."/>
            <person name="Bobe J."/>
            <person name="Dillon D."/>
            <person name="Chandos A."/>
            <person name="von Hippel F."/>
            <person name="Guiguen Y."/>
        </authorList>
    </citation>
    <scope>NUCLEOTIDE SEQUENCE</scope>
    <source>
        <strain evidence="1">YG-Jan2019</strain>
    </source>
</reference>
<gene>
    <name evidence="1" type="ORF">DPEC_G00134800</name>
</gene>
<keyword evidence="2" id="KW-1185">Reference proteome</keyword>
<proteinExistence type="predicted"/>